<evidence type="ECO:0000313" key="19">
    <source>
        <dbReference type="EnsemblMetazoa" id="tetur03g02450.1"/>
    </source>
</evidence>
<evidence type="ECO:0000313" key="20">
    <source>
        <dbReference type="Proteomes" id="UP000015104"/>
    </source>
</evidence>
<dbReference type="Pfam" id="PF01392">
    <property type="entry name" value="Fz"/>
    <property type="match status" value="1"/>
</dbReference>
<reference evidence="20" key="1">
    <citation type="submission" date="2011-08" db="EMBL/GenBank/DDBJ databases">
        <authorList>
            <person name="Rombauts S."/>
        </authorList>
    </citation>
    <scope>NUCLEOTIDE SEQUENCE</scope>
    <source>
        <strain evidence="20">London</strain>
    </source>
</reference>
<reference evidence="19" key="2">
    <citation type="submission" date="2015-06" db="UniProtKB">
        <authorList>
            <consortium name="EnsemblMetazoa"/>
        </authorList>
    </citation>
    <scope>IDENTIFICATION</scope>
</reference>
<feature type="transmembrane region" description="Helical" evidence="15">
    <location>
        <begin position="514"/>
        <end position="534"/>
    </location>
</feature>
<dbReference type="InterPro" id="IPR017981">
    <property type="entry name" value="GPCR_2-like_7TM"/>
</dbReference>
<dbReference type="InterPro" id="IPR036790">
    <property type="entry name" value="Frizzled_dom_sf"/>
</dbReference>
<evidence type="ECO:0000256" key="7">
    <source>
        <dbReference type="ARBA" id="ARBA00022729"/>
    </source>
</evidence>
<feature type="transmembrane region" description="Helical" evidence="15">
    <location>
        <begin position="462"/>
        <end position="488"/>
    </location>
</feature>
<dbReference type="GO" id="GO:0005886">
    <property type="term" value="C:plasma membrane"/>
    <property type="evidence" value="ECO:0007669"/>
    <property type="project" value="UniProtKB-SubCell"/>
</dbReference>
<feature type="disulfide bond" evidence="14">
    <location>
        <begin position="28"/>
        <end position="89"/>
    </location>
</feature>
<dbReference type="FunFam" id="1.10.2000.10:FF:000004">
    <property type="entry name" value="Frizzled class receptor 8a"/>
    <property type="match status" value="1"/>
</dbReference>
<dbReference type="InterPro" id="IPR020067">
    <property type="entry name" value="Frizzled_dom"/>
</dbReference>
<dbReference type="eggNOG" id="KOG3577">
    <property type="taxonomic scope" value="Eukaryota"/>
</dbReference>
<dbReference type="Gene3D" id="1.20.1070.10">
    <property type="entry name" value="Rhodopsin 7-helix transmembrane proteins"/>
    <property type="match status" value="1"/>
</dbReference>
<proteinExistence type="inferred from homology"/>
<dbReference type="InterPro" id="IPR000539">
    <property type="entry name" value="Frizzled/Smoothened_7TM"/>
</dbReference>
<dbReference type="Pfam" id="PF01534">
    <property type="entry name" value="Frizzled"/>
    <property type="match status" value="1"/>
</dbReference>
<organism evidence="19 20">
    <name type="scientific">Tetranychus urticae</name>
    <name type="common">Two-spotted spider mite</name>
    <dbReference type="NCBI Taxonomy" id="32264"/>
    <lineage>
        <taxon>Eukaryota</taxon>
        <taxon>Metazoa</taxon>
        <taxon>Ecdysozoa</taxon>
        <taxon>Arthropoda</taxon>
        <taxon>Chelicerata</taxon>
        <taxon>Arachnida</taxon>
        <taxon>Acari</taxon>
        <taxon>Acariformes</taxon>
        <taxon>Trombidiformes</taxon>
        <taxon>Prostigmata</taxon>
        <taxon>Eleutherengona</taxon>
        <taxon>Raphignathae</taxon>
        <taxon>Tetranychoidea</taxon>
        <taxon>Tetranychidae</taxon>
        <taxon>Tetranychus</taxon>
    </lineage>
</organism>
<evidence type="ECO:0000256" key="9">
    <source>
        <dbReference type="ARBA" id="ARBA00023040"/>
    </source>
</evidence>
<dbReference type="GO" id="GO:0042813">
    <property type="term" value="F:Wnt receptor activity"/>
    <property type="evidence" value="ECO:0007669"/>
    <property type="project" value="TreeGrafter"/>
</dbReference>
<dbReference type="EnsemblMetazoa" id="tetur03g02450.1">
    <property type="protein sequence ID" value="tetur03g02450.1"/>
    <property type="gene ID" value="tetur03g02450"/>
</dbReference>
<feature type="transmembrane region" description="Helical" evidence="15">
    <location>
        <begin position="250"/>
        <end position="271"/>
    </location>
</feature>
<evidence type="ECO:0000256" key="15">
    <source>
        <dbReference type="SAM" id="Phobius"/>
    </source>
</evidence>
<evidence type="ECO:0000256" key="5">
    <source>
        <dbReference type="ARBA" id="ARBA00022687"/>
    </source>
</evidence>
<keyword evidence="20" id="KW-1185">Reference proteome</keyword>
<dbReference type="PRINTS" id="PR00489">
    <property type="entry name" value="FRIZZLED"/>
</dbReference>
<dbReference type="PANTHER" id="PTHR11309:SF126">
    <property type="entry name" value="FRIZZLED-2"/>
    <property type="match status" value="1"/>
</dbReference>
<keyword evidence="13" id="KW-0807">Transducer</keyword>
<keyword evidence="12" id="KW-0675">Receptor</keyword>
<evidence type="ECO:0000256" key="6">
    <source>
        <dbReference type="ARBA" id="ARBA00022692"/>
    </source>
</evidence>
<feature type="transmembrane region" description="Helical" evidence="15">
    <location>
        <begin position="375"/>
        <end position="394"/>
    </location>
</feature>
<feature type="domain" description="G-protein coupled receptors family 2 profile 2" evidence="18">
    <location>
        <begin position="248"/>
        <end position="541"/>
    </location>
</feature>
<dbReference type="Gene3D" id="1.10.2000.10">
    <property type="entry name" value="Frizzled cysteine-rich domain"/>
    <property type="match status" value="1"/>
</dbReference>
<feature type="domain" description="FZ" evidence="17">
    <location>
        <begin position="23"/>
        <end position="145"/>
    </location>
</feature>
<evidence type="ECO:0000259" key="18">
    <source>
        <dbReference type="PROSITE" id="PS50261"/>
    </source>
</evidence>
<evidence type="ECO:0000256" key="12">
    <source>
        <dbReference type="ARBA" id="ARBA00023170"/>
    </source>
</evidence>
<feature type="signal peptide" evidence="16">
    <location>
        <begin position="1"/>
        <end position="19"/>
    </location>
</feature>
<evidence type="ECO:0000256" key="16">
    <source>
        <dbReference type="SAM" id="SignalP"/>
    </source>
</evidence>
<dbReference type="GO" id="GO:0060070">
    <property type="term" value="P:canonical Wnt signaling pathway"/>
    <property type="evidence" value="ECO:0007669"/>
    <property type="project" value="TreeGrafter"/>
</dbReference>
<feature type="chain" id="PRO_5004590836" evidence="16">
    <location>
        <begin position="20"/>
        <end position="566"/>
    </location>
</feature>
<dbReference type="HOGENOM" id="CLU_007873_2_1_1"/>
<protein>
    <submittedName>
        <fullName evidence="19">Uncharacterized protein</fullName>
    </submittedName>
</protein>
<dbReference type="SUPFAM" id="SSF63501">
    <property type="entry name" value="Frizzled cysteine-rich domain"/>
    <property type="match status" value="1"/>
</dbReference>
<evidence type="ECO:0000256" key="13">
    <source>
        <dbReference type="ARBA" id="ARBA00023224"/>
    </source>
</evidence>
<dbReference type="AlphaFoldDB" id="T1JZ26"/>
<keyword evidence="4" id="KW-1003">Cell membrane</keyword>
<comment type="similarity">
    <text evidence="2">Belongs to the G-protein coupled receptor Fz/Smo family.</text>
</comment>
<feature type="disulfide bond" evidence="14">
    <location>
        <begin position="36"/>
        <end position="82"/>
    </location>
</feature>
<evidence type="ECO:0000256" key="3">
    <source>
        <dbReference type="ARBA" id="ARBA00022473"/>
    </source>
</evidence>
<dbReference type="GO" id="GO:0035567">
    <property type="term" value="P:non-canonical Wnt signaling pathway"/>
    <property type="evidence" value="ECO:0007669"/>
    <property type="project" value="TreeGrafter"/>
</dbReference>
<keyword evidence="10 15" id="KW-0472">Membrane</keyword>
<dbReference type="Proteomes" id="UP000015104">
    <property type="component" value="Unassembled WGS sequence"/>
</dbReference>
<evidence type="ECO:0000256" key="2">
    <source>
        <dbReference type="ARBA" id="ARBA00008077"/>
    </source>
</evidence>
<dbReference type="STRING" id="32264.T1JZ26"/>
<evidence type="ECO:0000256" key="4">
    <source>
        <dbReference type="ARBA" id="ARBA00022475"/>
    </source>
</evidence>
<keyword evidence="9" id="KW-0297">G-protein coupled receptor</keyword>
<comment type="caution">
    <text evidence="14">Lacks conserved residue(s) required for the propagation of feature annotation.</text>
</comment>
<feature type="transmembrane region" description="Helical" evidence="15">
    <location>
        <begin position="283"/>
        <end position="304"/>
    </location>
</feature>
<sequence length="566" mass="64378">MNFNPVISTFFIQIILAAAELSSDRPKCEEITVPMCRGIGYNMTSMPNQFHHEKQDEAGMEAHQFWPLVEISCSDDLKLFLCSMYTPICMEDYPGRLPACRSVCERAHAGCAAIMLTYGFPWPESMDCNNFPVYPGTPEQLCMDQKNGESPGPVKPLKPSNLSPFQPSTTASYPLSTLATSTFNSISNNSVKNSASGLRECPCNCRPPMIPINIQSDYYKHINSGGIIDCAQPCQTNLFFSKQEQSKSSMVITIIALCSLFGSLMVIFTYLTDCERFCYPERSIIFLSTSYLMVSVGFLAPKFFDSTAITCDTNKLLYAGFGTPTWECTVVFALIFFFSMAASFWWIILTFSWFLSASLKWTAEAINDYSPYFHMIAWGIPFMKTCLVIFMQAIDGEPLAGICFVGNLNSHLLMRFIIVPLCTYLIVGIIFLFAGLISIVRIRRAIREQIRHFTDKFGLDKLMVRIIIFSILHIVPMVLVIICNYYQYSYGSVWETHYTCACNPSRIETPYVTIYLFKYIMLLVPGITNFFWILSAKTIKSWWHCISRTLCCCCRNNERDFTSFWN</sequence>
<keyword evidence="6 15" id="KW-0812">Transmembrane</keyword>
<evidence type="ECO:0000256" key="14">
    <source>
        <dbReference type="PROSITE-ProRule" id="PRU00090"/>
    </source>
</evidence>
<dbReference type="InterPro" id="IPR015526">
    <property type="entry name" value="Frizzled/SFRP"/>
</dbReference>
<keyword evidence="7 16" id="KW-0732">Signal</keyword>
<comment type="subcellular location">
    <subcellularLocation>
        <location evidence="1">Cell membrane</location>
        <topology evidence="1">Multi-pass membrane protein</topology>
    </subcellularLocation>
</comment>
<evidence type="ECO:0000256" key="8">
    <source>
        <dbReference type="ARBA" id="ARBA00022989"/>
    </source>
</evidence>
<feature type="disulfide bond" evidence="14">
    <location>
        <begin position="104"/>
        <end position="128"/>
    </location>
</feature>
<dbReference type="PANTHER" id="PTHR11309">
    <property type="entry name" value="FRIZZLED"/>
    <property type="match status" value="1"/>
</dbReference>
<accession>T1JZ26</accession>
<dbReference type="SMART" id="SM00063">
    <property type="entry name" value="FRI"/>
    <property type="match status" value="1"/>
</dbReference>
<keyword evidence="11 14" id="KW-1015">Disulfide bond</keyword>
<feature type="disulfide bond" evidence="14">
    <location>
        <begin position="73"/>
        <end position="111"/>
    </location>
</feature>
<dbReference type="CDD" id="cd07456">
    <property type="entry name" value="CRD_FZ5_like"/>
    <property type="match status" value="1"/>
</dbReference>
<dbReference type="GO" id="GO:0017147">
    <property type="term" value="F:Wnt-protein binding"/>
    <property type="evidence" value="ECO:0007669"/>
    <property type="project" value="TreeGrafter"/>
</dbReference>
<evidence type="ECO:0000256" key="11">
    <source>
        <dbReference type="ARBA" id="ARBA00023157"/>
    </source>
</evidence>
<dbReference type="GO" id="GO:0004930">
    <property type="term" value="F:G protein-coupled receptor activity"/>
    <property type="evidence" value="ECO:0007669"/>
    <property type="project" value="UniProtKB-KW"/>
</dbReference>
<keyword evidence="8 15" id="KW-1133">Transmembrane helix</keyword>
<evidence type="ECO:0000256" key="10">
    <source>
        <dbReference type="ARBA" id="ARBA00023136"/>
    </source>
</evidence>
<keyword evidence="5" id="KW-0879">Wnt signaling pathway</keyword>
<name>T1JZ26_TETUR</name>
<dbReference type="PROSITE" id="PS50038">
    <property type="entry name" value="FZ"/>
    <property type="match status" value="1"/>
</dbReference>
<keyword evidence="3" id="KW-0217">Developmental protein</keyword>
<evidence type="ECO:0000256" key="1">
    <source>
        <dbReference type="ARBA" id="ARBA00004651"/>
    </source>
</evidence>
<dbReference type="EMBL" id="CAEY01001116">
    <property type="status" value="NOT_ANNOTATED_CDS"/>
    <property type="molecule type" value="Genomic_DNA"/>
</dbReference>
<evidence type="ECO:0000259" key="17">
    <source>
        <dbReference type="PROSITE" id="PS50038"/>
    </source>
</evidence>
<dbReference type="PROSITE" id="PS50261">
    <property type="entry name" value="G_PROTEIN_RECEP_F2_4"/>
    <property type="match status" value="1"/>
</dbReference>
<dbReference type="SMART" id="SM01330">
    <property type="entry name" value="Frizzled"/>
    <property type="match status" value="1"/>
</dbReference>
<feature type="transmembrane region" description="Helical" evidence="15">
    <location>
        <begin position="414"/>
        <end position="442"/>
    </location>
</feature>